<keyword evidence="2" id="KW-1185">Reference proteome</keyword>
<comment type="caution">
    <text evidence="1">The sequence shown here is derived from an EMBL/GenBank/DDBJ whole genome shotgun (WGS) entry which is preliminary data.</text>
</comment>
<name>J9DIZ0_9PROT</name>
<dbReference type="Pfam" id="PF11011">
    <property type="entry name" value="DUF2849"/>
    <property type="match status" value="1"/>
</dbReference>
<protein>
    <recommendedName>
        <fullName evidence="3">DUF2849 domain-containing protein</fullName>
    </recommendedName>
</protein>
<evidence type="ECO:0008006" key="3">
    <source>
        <dbReference type="Google" id="ProtNLM"/>
    </source>
</evidence>
<dbReference type="Proteomes" id="UP000004836">
    <property type="component" value="Unassembled WGS sequence"/>
</dbReference>
<reference evidence="1 2" key="1">
    <citation type="journal article" date="2012" name="J. Bacteriol.">
        <title>Genome Sequence of Strain IMCC14465, Isolated from the East Sea, Belonging to the PS1 Clade of Alphaproteobacteria.</title>
        <authorList>
            <person name="Yang S.J."/>
            <person name="Kang I."/>
            <person name="Cho J.C."/>
        </authorList>
    </citation>
    <scope>NUCLEOTIDE SEQUENCE [LARGE SCALE GENOMIC DNA]</scope>
    <source>
        <strain evidence="1 2">IMCC14465</strain>
    </source>
</reference>
<dbReference type="InterPro" id="IPR021270">
    <property type="entry name" value="DUF2849"/>
</dbReference>
<accession>J9DIZ0</accession>
<evidence type="ECO:0000313" key="1">
    <source>
        <dbReference type="EMBL" id="EJW22048.1"/>
    </source>
</evidence>
<dbReference type="OrthoDB" id="9815695at2"/>
<dbReference type="AlphaFoldDB" id="J9DIZ0"/>
<proteinExistence type="predicted"/>
<evidence type="ECO:0000313" key="2">
    <source>
        <dbReference type="Proteomes" id="UP000004836"/>
    </source>
</evidence>
<sequence length="106" mass="11611">MAQHSSKGARFQAVTANRLNDGEVVYFKDNGWVEDFAEAEIADGLEAAEALLTRASPDNLEVFILDPYLFEVSESDNGFTPVSVRENIRAKGPTVRLDLGKQATAH</sequence>
<dbReference type="eggNOG" id="COG0155">
    <property type="taxonomic scope" value="Bacteria"/>
</dbReference>
<organism evidence="1 2">
    <name type="scientific">alpha proteobacterium IMCC14465</name>
    <dbReference type="NCBI Taxonomy" id="1220535"/>
    <lineage>
        <taxon>Bacteria</taxon>
        <taxon>Pseudomonadati</taxon>
        <taxon>Pseudomonadota</taxon>
        <taxon>Alphaproteobacteria</taxon>
        <taxon>PS1 clade</taxon>
    </lineage>
</organism>
<dbReference type="EMBL" id="ALYF01000002">
    <property type="protein sequence ID" value="EJW22048.1"/>
    <property type="molecule type" value="Genomic_DNA"/>
</dbReference>
<gene>
    <name evidence="1" type="ORF">IMCC14465_04420</name>
</gene>
<dbReference type="STRING" id="1220535.IMCC14465_04420"/>